<keyword evidence="2" id="KW-0413">Isomerase</keyword>
<feature type="non-terminal residue" evidence="2">
    <location>
        <position position="551"/>
    </location>
</feature>
<feature type="compositionally biased region" description="Basic and acidic residues" evidence="1">
    <location>
        <begin position="393"/>
        <end position="402"/>
    </location>
</feature>
<proteinExistence type="predicted"/>
<keyword evidence="2" id="KW-0378">Hydrolase</keyword>
<feature type="compositionally biased region" description="Basic residues" evidence="1">
    <location>
        <begin position="131"/>
        <end position="141"/>
    </location>
</feature>
<name>A0A6J4J0G4_9ACTN</name>
<evidence type="ECO:0000313" key="2">
    <source>
        <dbReference type="EMBL" id="CAA9267032.1"/>
    </source>
</evidence>
<feature type="compositionally biased region" description="Basic residues" evidence="1">
    <location>
        <begin position="310"/>
        <end position="328"/>
    </location>
</feature>
<feature type="compositionally biased region" description="Basic residues" evidence="1">
    <location>
        <begin position="181"/>
        <end position="201"/>
    </location>
</feature>
<feature type="compositionally biased region" description="Basic and acidic residues" evidence="1">
    <location>
        <begin position="96"/>
        <end position="110"/>
    </location>
</feature>
<feature type="compositionally biased region" description="Low complexity" evidence="1">
    <location>
        <begin position="403"/>
        <end position="424"/>
    </location>
</feature>
<feature type="compositionally biased region" description="Low complexity" evidence="1">
    <location>
        <begin position="347"/>
        <end position="362"/>
    </location>
</feature>
<reference evidence="2" key="1">
    <citation type="submission" date="2020-02" db="EMBL/GenBank/DDBJ databases">
        <authorList>
            <person name="Meier V. D."/>
        </authorList>
    </citation>
    <scope>NUCLEOTIDE SEQUENCE</scope>
    <source>
        <strain evidence="2">AVDCRST_MAG10</strain>
    </source>
</reference>
<gene>
    <name evidence="2" type="ORF">AVDCRST_MAG10-3097</name>
</gene>
<dbReference type="GO" id="GO:0004556">
    <property type="term" value="F:alpha-amylase activity"/>
    <property type="evidence" value="ECO:0007669"/>
    <property type="project" value="UniProtKB-EC"/>
</dbReference>
<dbReference type="EMBL" id="CADCTB010000189">
    <property type="protein sequence ID" value="CAA9267032.1"/>
    <property type="molecule type" value="Genomic_DNA"/>
</dbReference>
<dbReference type="AlphaFoldDB" id="A0A6J4J0G4"/>
<feature type="region of interest" description="Disordered" evidence="1">
    <location>
        <begin position="171"/>
        <end position="513"/>
    </location>
</feature>
<evidence type="ECO:0000256" key="1">
    <source>
        <dbReference type="SAM" id="MobiDB-lite"/>
    </source>
</evidence>
<protein>
    <submittedName>
        <fullName evidence="2">GH13_16 / GH13_36 / GH13_23 / GH13_17 / GH13_ 40 / GH13 / GH13_4 / GH13_31 / GH13_35 / GH13_29 / G H13_30 / GH13_20 / GH13_2 / GH13_34 / GH13_21 / GH13 _18 / GH13_1 / GH13_10 / GH13_37</fullName>
        <ecNumber evidence="2">3.2.1.1</ecNumber>
        <ecNumber evidence="2">5.4.99.16</ecNumber>
    </submittedName>
</protein>
<dbReference type="EC" id="5.4.99.16" evidence="2"/>
<feature type="compositionally biased region" description="Basic residues" evidence="1">
    <location>
        <begin position="250"/>
        <end position="263"/>
    </location>
</feature>
<dbReference type="GO" id="GO:0047471">
    <property type="term" value="F:maltose alpha-D-glucosyltransferase activity"/>
    <property type="evidence" value="ECO:0007669"/>
    <property type="project" value="UniProtKB-EC"/>
</dbReference>
<feature type="non-terminal residue" evidence="2">
    <location>
        <position position="1"/>
    </location>
</feature>
<accession>A0A6J4J0G4</accession>
<feature type="compositionally biased region" description="Basic residues" evidence="1">
    <location>
        <begin position="372"/>
        <end position="392"/>
    </location>
</feature>
<feature type="compositionally biased region" description="Basic and acidic residues" evidence="1">
    <location>
        <begin position="285"/>
        <end position="299"/>
    </location>
</feature>
<sequence>ERSERLLVPARRLLRGAGPGFLRLQQRRHRRHPRHHRAARSHSVARRRLPLAAAVLPVPAARRRLRHQRLLFDPSRVRRPGRCGRAGRGVSPPGPADHRRPGHEPHERRPPVVPGVAPGPHQSQGRLVRVERRRHPLSRRPHHLRRHRAVELVVGPRARAVLLAPVLQPPARPELRQPRGPARHARRREVLARRRPRRLPSRRGAVSVRARRQQRREPHRDARLPQAAAQGDRRLASRHRHAGRGQPVAGRRRRLLRRRRRVPHVLPLPAHAPHVHGRAPGAAVSDHRDPGPDPRDPRRLPVGHLPPQPRRAHPRDGHRRRARLHVQRVRPGPSDEAQHRHRPAPRPAGRQQPGGRRAAPRPAVQPPGKPRPLLRGRNRHGRQHLPRRPRRCPHADAVDARPQRGLQQGRLRAAVPAPAHGPGVRLPGRQRRGHATRPGIVPTLDAAGPPGPPPARRRPRARNARDPLGREPLGAGVPPTGRRPHHALRQQPQPVRPTGRAPAGPPLGQGARRAVRAGAIPGDRRAAVSVDPRWARVLLVRARRRSGGAAV</sequence>
<feature type="region of interest" description="Disordered" evidence="1">
    <location>
        <begin position="77"/>
        <end position="141"/>
    </location>
</feature>
<organism evidence="2">
    <name type="scientific">uncultured Acidimicrobiales bacterium</name>
    <dbReference type="NCBI Taxonomy" id="310071"/>
    <lineage>
        <taxon>Bacteria</taxon>
        <taxon>Bacillati</taxon>
        <taxon>Actinomycetota</taxon>
        <taxon>Acidimicrobiia</taxon>
        <taxon>Acidimicrobiales</taxon>
        <taxon>environmental samples</taxon>
    </lineage>
</organism>
<dbReference type="EC" id="3.2.1.1" evidence="2"/>
<keyword evidence="2" id="KW-0326">Glycosidase</keyword>